<dbReference type="PATRIC" id="fig|1359194.3.peg.1708"/>
<sequence>MGGSIIVFTAIFELVPEFIHIRNKDIKTLYCTLIIFSISIVTTIMLLSFHAHV</sequence>
<evidence type="ECO:0000313" key="3">
    <source>
        <dbReference type="Proteomes" id="UP000033689"/>
    </source>
</evidence>
<dbReference type="Proteomes" id="UP000033689">
    <property type="component" value="Unassembled WGS sequence"/>
</dbReference>
<keyword evidence="1" id="KW-1133">Transmembrane helix</keyword>
<organism evidence="2 3">
    <name type="scientific">Rickettsia bellii str. RML Mogi</name>
    <dbReference type="NCBI Taxonomy" id="1359194"/>
    <lineage>
        <taxon>Bacteria</taxon>
        <taxon>Pseudomonadati</taxon>
        <taxon>Pseudomonadota</taxon>
        <taxon>Alphaproteobacteria</taxon>
        <taxon>Rickettsiales</taxon>
        <taxon>Rickettsiaceae</taxon>
        <taxon>Rickettsieae</taxon>
        <taxon>Rickettsia</taxon>
        <taxon>belli group</taxon>
    </lineage>
</organism>
<keyword evidence="1" id="KW-0812">Transmembrane</keyword>
<comment type="caution">
    <text evidence="2">The sequence shown here is derived from an EMBL/GenBank/DDBJ whole genome shotgun (WGS) entry which is preliminary data.</text>
</comment>
<protein>
    <submittedName>
        <fullName evidence="2">Putative membrane protein</fullName>
    </submittedName>
</protein>
<gene>
    <name evidence="2" type="ORF">RBEMOGI_1668</name>
</gene>
<dbReference type="EMBL" id="LAOJ01000003">
    <property type="protein sequence ID" value="KJV91074.1"/>
    <property type="molecule type" value="Genomic_DNA"/>
</dbReference>
<keyword evidence="1" id="KW-0472">Membrane</keyword>
<proteinExistence type="predicted"/>
<name>A0A0F3QI38_RICBE</name>
<accession>A0A0F3QI38</accession>
<evidence type="ECO:0000256" key="1">
    <source>
        <dbReference type="SAM" id="Phobius"/>
    </source>
</evidence>
<dbReference type="AlphaFoldDB" id="A0A0F3QI38"/>
<feature type="transmembrane region" description="Helical" evidence="1">
    <location>
        <begin position="29"/>
        <end position="51"/>
    </location>
</feature>
<reference evidence="2 3" key="1">
    <citation type="submission" date="2015-02" db="EMBL/GenBank/DDBJ databases">
        <title>Genome Sequencing of Rickettsiales.</title>
        <authorList>
            <person name="Daugherty S.C."/>
            <person name="Su Q."/>
            <person name="Abolude K."/>
            <person name="Beier-Sexton M."/>
            <person name="Carlyon J.A."/>
            <person name="Carter R."/>
            <person name="Day N.P."/>
            <person name="Dumler S.J."/>
            <person name="Dyachenko V."/>
            <person name="Godinez A."/>
            <person name="Kurtti T.J."/>
            <person name="Lichay M."/>
            <person name="Mullins K.E."/>
            <person name="Ott S."/>
            <person name="Pappas-Brown V."/>
            <person name="Paris D.H."/>
            <person name="Patel P."/>
            <person name="Richards A.L."/>
            <person name="Sadzewicz L."/>
            <person name="Sears K."/>
            <person name="Seidman D."/>
            <person name="Sengamalay N."/>
            <person name="Stenos J."/>
            <person name="Tallon L.J."/>
            <person name="Vincent G."/>
            <person name="Fraser C.M."/>
            <person name="Munderloh U."/>
            <person name="Dunning-Hotopp J.C."/>
        </authorList>
    </citation>
    <scope>NUCLEOTIDE SEQUENCE [LARGE SCALE GENOMIC DNA]</scope>
    <source>
        <strain evidence="2 3">RML Mogi</strain>
    </source>
</reference>
<evidence type="ECO:0000313" key="2">
    <source>
        <dbReference type="EMBL" id="KJV91074.1"/>
    </source>
</evidence>